<accession>A0ABS0PU55</accession>
<name>A0ABS0PU55_9BRAD</name>
<comment type="caution">
    <text evidence="1">The sequence shown here is derived from an EMBL/GenBank/DDBJ whole genome shotgun (WGS) entry which is preliminary data.</text>
</comment>
<proteinExistence type="predicted"/>
<gene>
    <name evidence="1" type="ORF">HZZ13_23215</name>
</gene>
<dbReference type="Proteomes" id="UP000807370">
    <property type="component" value="Unassembled WGS sequence"/>
</dbReference>
<evidence type="ECO:0000313" key="1">
    <source>
        <dbReference type="EMBL" id="MBH5400683.1"/>
    </source>
</evidence>
<sequence length="75" mass="7974">MSGASCAPHLVGRNSRCESNDPEFAAKAADVVGLYMAPPVICLDEKLSIPALERAQGYLKFSNGRADPLTGHSRD</sequence>
<protein>
    <submittedName>
        <fullName evidence="1">Uncharacterized protein</fullName>
    </submittedName>
</protein>
<dbReference type="EMBL" id="JACCHP010000016">
    <property type="protein sequence ID" value="MBH5400683.1"/>
    <property type="molecule type" value="Genomic_DNA"/>
</dbReference>
<reference evidence="1 2" key="1">
    <citation type="submission" date="2020-07" db="EMBL/GenBank/DDBJ databases">
        <title>Bradyrhizobium diversity isolated from nodules of indigenous legumes of Western Australia.</title>
        <authorList>
            <person name="Klepa M.S."/>
        </authorList>
    </citation>
    <scope>NUCLEOTIDE SEQUENCE [LARGE SCALE GENOMIC DNA]</scope>
    <source>
        <strain evidence="1 2">CNPSo 4010</strain>
    </source>
</reference>
<evidence type="ECO:0000313" key="2">
    <source>
        <dbReference type="Proteomes" id="UP000807370"/>
    </source>
</evidence>
<keyword evidence="2" id="KW-1185">Reference proteome</keyword>
<organism evidence="1 2">
    <name type="scientific">Bradyrhizobium agreste</name>
    <dbReference type="NCBI Taxonomy" id="2751811"/>
    <lineage>
        <taxon>Bacteria</taxon>
        <taxon>Pseudomonadati</taxon>
        <taxon>Pseudomonadota</taxon>
        <taxon>Alphaproteobacteria</taxon>
        <taxon>Hyphomicrobiales</taxon>
        <taxon>Nitrobacteraceae</taxon>
        <taxon>Bradyrhizobium</taxon>
    </lineage>
</organism>